<dbReference type="WBParaSite" id="PgB17_g007_t02">
    <property type="protein sequence ID" value="PgB17_g007_t02"/>
    <property type="gene ID" value="PgB17_g007"/>
</dbReference>
<dbReference type="AlphaFoldDB" id="A0A914ZSJ9"/>
<accession>A0A914ZSJ9</accession>
<keyword evidence="1" id="KW-1185">Reference proteome</keyword>
<protein>
    <submittedName>
        <fullName evidence="2 3">Suppressor of cytokine signaling 5</fullName>
    </submittedName>
</protein>
<evidence type="ECO:0000313" key="3">
    <source>
        <dbReference type="WBParaSite" id="PgB17_g007_t03"/>
    </source>
</evidence>
<dbReference type="WBParaSite" id="PgB17_g007_t03">
    <property type="protein sequence ID" value="PgB17_g007_t03"/>
    <property type="gene ID" value="PgB17_g007"/>
</dbReference>
<organism evidence="1 3">
    <name type="scientific">Parascaris univalens</name>
    <name type="common">Nematode worm</name>
    <dbReference type="NCBI Taxonomy" id="6257"/>
    <lineage>
        <taxon>Eukaryota</taxon>
        <taxon>Metazoa</taxon>
        <taxon>Ecdysozoa</taxon>
        <taxon>Nematoda</taxon>
        <taxon>Chromadorea</taxon>
        <taxon>Rhabditida</taxon>
        <taxon>Spirurina</taxon>
        <taxon>Ascaridomorpha</taxon>
        <taxon>Ascaridoidea</taxon>
        <taxon>Ascarididae</taxon>
        <taxon>Parascaris</taxon>
    </lineage>
</organism>
<evidence type="ECO:0000313" key="1">
    <source>
        <dbReference type="Proteomes" id="UP000887569"/>
    </source>
</evidence>
<proteinExistence type="predicted"/>
<dbReference type="Proteomes" id="UP000887569">
    <property type="component" value="Unplaced"/>
</dbReference>
<sequence>MDHGNARQLDALGDEERLRYRDLPSIELAQRNRLYHTAANEEVQLCKERM</sequence>
<evidence type="ECO:0000313" key="2">
    <source>
        <dbReference type="WBParaSite" id="PgB17_g007_t02"/>
    </source>
</evidence>
<reference evidence="2 3" key="1">
    <citation type="submission" date="2022-11" db="UniProtKB">
        <authorList>
            <consortium name="WormBaseParasite"/>
        </authorList>
    </citation>
    <scope>IDENTIFICATION</scope>
</reference>
<name>A0A914ZSJ9_PARUN</name>